<keyword evidence="5" id="KW-0597">Phosphoprotein</keyword>
<feature type="modified residue" description="4-aspartylphosphate" evidence="5">
    <location>
        <position position="61"/>
    </location>
</feature>
<name>A0ABS0YX72_9BACT</name>
<evidence type="ECO:0000256" key="1">
    <source>
        <dbReference type="ARBA" id="ARBA00022741"/>
    </source>
</evidence>
<dbReference type="PROSITE" id="PS50045">
    <property type="entry name" value="SIGMA54_INTERACT_4"/>
    <property type="match status" value="1"/>
</dbReference>
<dbReference type="PRINTS" id="PR01590">
    <property type="entry name" value="HTHFIS"/>
</dbReference>
<evidence type="ECO:0000256" key="3">
    <source>
        <dbReference type="ARBA" id="ARBA00023015"/>
    </source>
</evidence>
<evidence type="ECO:0000313" key="9">
    <source>
        <dbReference type="Proteomes" id="UP000641025"/>
    </source>
</evidence>
<dbReference type="Pfam" id="PF02954">
    <property type="entry name" value="HTH_8"/>
    <property type="match status" value="1"/>
</dbReference>
<dbReference type="PANTHER" id="PTHR32071">
    <property type="entry name" value="TRANSCRIPTIONAL REGULATORY PROTEIN"/>
    <property type="match status" value="1"/>
</dbReference>
<dbReference type="PROSITE" id="PS00688">
    <property type="entry name" value="SIGMA54_INTERACT_3"/>
    <property type="match status" value="1"/>
</dbReference>
<keyword evidence="4" id="KW-0804">Transcription</keyword>
<dbReference type="SMART" id="SM00448">
    <property type="entry name" value="REC"/>
    <property type="match status" value="1"/>
</dbReference>
<sequence>MIDALNPAFEILLVDDEEAWLRSISMTLAMSGGINNVVRCSDSTKVLELLRSRPIGLVLLDLNMPNLSGQDLLPAIIEQHPEVPVIVLSGLNQVSVAVDCMQKGAFDFFVKTVEEERLIQGIHRAIRMIDLQRENSEMKSRILSDRLEYAEAFADILTVDRAMFSIFRYIEAVAGSSQPILITGESGVGKELVARAVHKVSRRPGQLVSVNVAGLDDQIFSDTLFGHTKGAFTGAELPRSGMIERAADGTLFLDEIGDLATTSQVKLLRLLQEGEYFSLGSDVPKRMNARVVVATHHDLAAKQAAGEFRKDFYYRLCGHHIHIPALRERPDDIPLLFDHFLEEAARELNKKKPTVPKELPVLLTNYSFPGNVRELRALVYDAMSRHEAHMLSMDTFKRVLGKDQSRPVRLDEQGQRNVFVPTEPLPGMHEVSDLLVAEAMRRAQGNQSIACRLIGVSQPALSKRLKKTGDSLP</sequence>
<evidence type="ECO:0000259" key="7">
    <source>
        <dbReference type="PROSITE" id="PS50110"/>
    </source>
</evidence>
<keyword evidence="9" id="KW-1185">Reference proteome</keyword>
<dbReference type="RefSeq" id="WP_199397034.1">
    <property type="nucleotide sequence ID" value="NZ_JAEMHK010000020.1"/>
</dbReference>
<dbReference type="EMBL" id="JAEMHK010000020">
    <property type="protein sequence ID" value="MBJ6802572.1"/>
    <property type="molecule type" value="Genomic_DNA"/>
</dbReference>
<dbReference type="Gene3D" id="3.40.50.300">
    <property type="entry name" value="P-loop containing nucleotide triphosphate hydrolases"/>
    <property type="match status" value="1"/>
</dbReference>
<dbReference type="Pfam" id="PF00072">
    <property type="entry name" value="Response_reg"/>
    <property type="match status" value="1"/>
</dbReference>
<dbReference type="SMART" id="SM00382">
    <property type="entry name" value="AAA"/>
    <property type="match status" value="1"/>
</dbReference>
<dbReference type="PROSITE" id="PS00675">
    <property type="entry name" value="SIGMA54_INTERACT_1"/>
    <property type="match status" value="1"/>
</dbReference>
<accession>A0ABS0YX72</accession>
<evidence type="ECO:0000259" key="6">
    <source>
        <dbReference type="PROSITE" id="PS50045"/>
    </source>
</evidence>
<dbReference type="InterPro" id="IPR003593">
    <property type="entry name" value="AAA+_ATPase"/>
</dbReference>
<feature type="domain" description="Sigma-54 factor interaction" evidence="6">
    <location>
        <begin position="156"/>
        <end position="384"/>
    </location>
</feature>
<keyword evidence="2" id="KW-0067">ATP-binding</keyword>
<keyword evidence="3" id="KW-0805">Transcription regulation</keyword>
<dbReference type="InterPro" id="IPR002078">
    <property type="entry name" value="Sigma_54_int"/>
</dbReference>
<dbReference type="PROSITE" id="PS50110">
    <property type="entry name" value="RESPONSE_REGULATORY"/>
    <property type="match status" value="1"/>
</dbReference>
<dbReference type="Gene3D" id="3.40.50.2300">
    <property type="match status" value="1"/>
</dbReference>
<organism evidence="8 9">
    <name type="scientific">Geomonas propionica</name>
    <dbReference type="NCBI Taxonomy" id="2798582"/>
    <lineage>
        <taxon>Bacteria</taxon>
        <taxon>Pseudomonadati</taxon>
        <taxon>Thermodesulfobacteriota</taxon>
        <taxon>Desulfuromonadia</taxon>
        <taxon>Geobacterales</taxon>
        <taxon>Geobacteraceae</taxon>
        <taxon>Geomonas</taxon>
    </lineage>
</organism>
<reference evidence="8 9" key="1">
    <citation type="submission" date="2020-12" db="EMBL/GenBank/DDBJ databases">
        <title>Geomonas sp. Red259, isolated from paddy soil.</title>
        <authorList>
            <person name="Xu Z."/>
            <person name="Zhang Z."/>
            <person name="Masuda Y."/>
            <person name="Itoh H."/>
            <person name="Senoo K."/>
        </authorList>
    </citation>
    <scope>NUCLEOTIDE SEQUENCE [LARGE SCALE GENOMIC DNA]</scope>
    <source>
        <strain evidence="8 9">Red259</strain>
    </source>
</reference>
<dbReference type="InterPro" id="IPR025662">
    <property type="entry name" value="Sigma_54_int_dom_ATP-bd_1"/>
</dbReference>
<dbReference type="PANTHER" id="PTHR32071:SF13">
    <property type="entry name" value="RESPONSE REGULATOR HSFA"/>
    <property type="match status" value="1"/>
</dbReference>
<dbReference type="CDD" id="cd00009">
    <property type="entry name" value="AAA"/>
    <property type="match status" value="1"/>
</dbReference>
<dbReference type="Proteomes" id="UP000641025">
    <property type="component" value="Unassembled WGS sequence"/>
</dbReference>
<comment type="caution">
    <text evidence="8">The sequence shown here is derived from an EMBL/GenBank/DDBJ whole genome shotgun (WGS) entry which is preliminary data.</text>
</comment>
<dbReference type="InterPro" id="IPR025944">
    <property type="entry name" value="Sigma_54_int_dom_CS"/>
</dbReference>
<dbReference type="InterPro" id="IPR011006">
    <property type="entry name" value="CheY-like_superfamily"/>
</dbReference>
<proteinExistence type="predicted"/>
<evidence type="ECO:0000313" key="8">
    <source>
        <dbReference type="EMBL" id="MBJ6802572.1"/>
    </source>
</evidence>
<protein>
    <submittedName>
        <fullName evidence="8">Sigma-54-dependent Fis family transcriptional regulator</fullName>
    </submittedName>
</protein>
<dbReference type="Gene3D" id="1.10.8.60">
    <property type="match status" value="1"/>
</dbReference>
<dbReference type="InterPro" id="IPR027417">
    <property type="entry name" value="P-loop_NTPase"/>
</dbReference>
<evidence type="ECO:0000256" key="2">
    <source>
        <dbReference type="ARBA" id="ARBA00022840"/>
    </source>
</evidence>
<evidence type="ECO:0000256" key="4">
    <source>
        <dbReference type="ARBA" id="ARBA00023163"/>
    </source>
</evidence>
<gene>
    <name evidence="8" type="ORF">JFN90_20785</name>
</gene>
<dbReference type="Pfam" id="PF00158">
    <property type="entry name" value="Sigma54_activat"/>
    <property type="match status" value="1"/>
</dbReference>
<dbReference type="InterPro" id="IPR002197">
    <property type="entry name" value="HTH_Fis"/>
</dbReference>
<dbReference type="InterPro" id="IPR001789">
    <property type="entry name" value="Sig_transdc_resp-reg_receiver"/>
</dbReference>
<dbReference type="SUPFAM" id="SSF52172">
    <property type="entry name" value="CheY-like"/>
    <property type="match status" value="1"/>
</dbReference>
<dbReference type="InterPro" id="IPR058031">
    <property type="entry name" value="AAA_lid_NorR"/>
</dbReference>
<keyword evidence="1" id="KW-0547">Nucleotide-binding</keyword>
<feature type="domain" description="Response regulatory" evidence="7">
    <location>
        <begin position="10"/>
        <end position="126"/>
    </location>
</feature>
<evidence type="ECO:0000256" key="5">
    <source>
        <dbReference type="PROSITE-ProRule" id="PRU00169"/>
    </source>
</evidence>
<dbReference type="SUPFAM" id="SSF52540">
    <property type="entry name" value="P-loop containing nucleoside triphosphate hydrolases"/>
    <property type="match status" value="1"/>
</dbReference>
<dbReference type="Pfam" id="PF25601">
    <property type="entry name" value="AAA_lid_14"/>
    <property type="match status" value="1"/>
</dbReference>